<evidence type="ECO:0000259" key="2">
    <source>
        <dbReference type="PROSITE" id="PS50943"/>
    </source>
</evidence>
<dbReference type="RefSeq" id="WP_182954128.1">
    <property type="nucleotide sequence ID" value="NZ_WNXC01000001.1"/>
</dbReference>
<dbReference type="CDD" id="cd00093">
    <property type="entry name" value="HTH_XRE"/>
    <property type="match status" value="1"/>
</dbReference>
<feature type="domain" description="HTH cro/C1-type" evidence="2">
    <location>
        <begin position="7"/>
        <end position="60"/>
    </location>
</feature>
<dbReference type="InterPro" id="IPR010982">
    <property type="entry name" value="Lambda_DNA-bd_dom_sf"/>
</dbReference>
<dbReference type="Proteomes" id="UP000636110">
    <property type="component" value="Unassembled WGS sequence"/>
</dbReference>
<dbReference type="PROSITE" id="PS50943">
    <property type="entry name" value="HTH_CROC1"/>
    <property type="match status" value="1"/>
</dbReference>
<dbReference type="Gene3D" id="1.10.260.40">
    <property type="entry name" value="lambda repressor-like DNA-binding domains"/>
    <property type="match status" value="1"/>
</dbReference>
<name>A0ABR6EU21_9SPHI</name>
<dbReference type="SMART" id="SM00530">
    <property type="entry name" value="HTH_XRE"/>
    <property type="match status" value="1"/>
</dbReference>
<keyword evidence="4" id="KW-1185">Reference proteome</keyword>
<comment type="caution">
    <text evidence="3">The sequence shown here is derived from an EMBL/GenBank/DDBJ whole genome shotgun (WGS) entry which is preliminary data.</text>
</comment>
<dbReference type="EMBL" id="WNXC01000001">
    <property type="protein sequence ID" value="MBB2148319.1"/>
    <property type="molecule type" value="Genomic_DNA"/>
</dbReference>
<dbReference type="InterPro" id="IPR001387">
    <property type="entry name" value="Cro/C1-type_HTH"/>
</dbReference>
<evidence type="ECO:0000313" key="3">
    <source>
        <dbReference type="EMBL" id="MBB2148319.1"/>
    </source>
</evidence>
<evidence type="ECO:0000313" key="4">
    <source>
        <dbReference type="Proteomes" id="UP000636110"/>
    </source>
</evidence>
<evidence type="ECO:0000256" key="1">
    <source>
        <dbReference type="SAM" id="Coils"/>
    </source>
</evidence>
<feature type="coiled-coil region" evidence="1">
    <location>
        <begin position="92"/>
        <end position="126"/>
    </location>
</feature>
<proteinExistence type="predicted"/>
<dbReference type="SUPFAM" id="SSF47413">
    <property type="entry name" value="lambda repressor-like DNA-binding domains"/>
    <property type="match status" value="1"/>
</dbReference>
<keyword evidence="1" id="KW-0175">Coiled coil</keyword>
<organism evidence="3 4">
    <name type="scientific">Pedobacter gandavensis</name>
    <dbReference type="NCBI Taxonomy" id="2679963"/>
    <lineage>
        <taxon>Bacteria</taxon>
        <taxon>Pseudomonadati</taxon>
        <taxon>Bacteroidota</taxon>
        <taxon>Sphingobacteriia</taxon>
        <taxon>Sphingobacteriales</taxon>
        <taxon>Sphingobacteriaceae</taxon>
        <taxon>Pedobacter</taxon>
    </lineage>
</organism>
<reference evidence="3 4" key="1">
    <citation type="submission" date="2019-11" db="EMBL/GenBank/DDBJ databases">
        <title>Description of Pedobacter sp. LMG 31462T.</title>
        <authorList>
            <person name="Carlier A."/>
            <person name="Qi S."/>
            <person name="Vandamme P."/>
        </authorList>
    </citation>
    <scope>NUCLEOTIDE SEQUENCE [LARGE SCALE GENOMIC DNA]</scope>
    <source>
        <strain evidence="3 4">LMG 31462</strain>
    </source>
</reference>
<protein>
    <submittedName>
        <fullName evidence="3">Helix-turn-helix domain-containing protein</fullName>
    </submittedName>
</protein>
<gene>
    <name evidence="3" type="ORF">GM920_05290</name>
</gene>
<sequence>MNVVDQIRKIRLEKGIAQEAVAEYLKISQSAYSRLECQETVNVDQLLRIAAFLNVKPGELLLELNIEHNKKNQQHSYAADHPSNVILFERILAEKELYMELLVKRLKELEDKIEKKDKKIKSLKEKLTINNIN</sequence>
<accession>A0ABR6EU21</accession>
<dbReference type="Pfam" id="PF01381">
    <property type="entry name" value="HTH_3"/>
    <property type="match status" value="1"/>
</dbReference>